<dbReference type="AlphaFoldDB" id="A0AAV1J894"/>
<protein>
    <submittedName>
        <fullName evidence="2">Uncharacterized protein</fullName>
    </submittedName>
</protein>
<sequence>MPGHAASPYWTAVDFDSEDDDRSPPPNNNRMYLDPWDNDAMAKIPGGSPDSSQEPSNSFAGEPVSSSFYYVPTKNYDSSDEKPAKRAAIPEDIIPEPSIYGRRASRCLPPPDLQDVPVYAQRLVGEGRRSMYTEEPQFIPHPMVYESMYGSVPMPPPGYLPVQRPRVSFVHHPDPMLANGYPNGRRHSRMVDAYEHYAYESLPQDYEDWGHPMPQAAPNNFHLSRYRVTCLAQLERPTALKLK</sequence>
<evidence type="ECO:0000313" key="2">
    <source>
        <dbReference type="EMBL" id="CAK1545347.1"/>
    </source>
</evidence>
<dbReference type="EMBL" id="CAVLEF010000006">
    <property type="protein sequence ID" value="CAK1545347.1"/>
    <property type="molecule type" value="Genomic_DNA"/>
</dbReference>
<keyword evidence="3" id="KW-1185">Reference proteome</keyword>
<feature type="compositionally biased region" description="Polar residues" evidence="1">
    <location>
        <begin position="49"/>
        <end position="68"/>
    </location>
</feature>
<evidence type="ECO:0000256" key="1">
    <source>
        <dbReference type="SAM" id="MobiDB-lite"/>
    </source>
</evidence>
<gene>
    <name evidence="2" type="ORF">LNINA_LOCUS5010</name>
</gene>
<accession>A0AAV1J894</accession>
<name>A0AAV1J894_9NEOP</name>
<evidence type="ECO:0000313" key="3">
    <source>
        <dbReference type="Proteomes" id="UP001497472"/>
    </source>
</evidence>
<organism evidence="2 3">
    <name type="scientific">Leptosia nina</name>
    <dbReference type="NCBI Taxonomy" id="320188"/>
    <lineage>
        <taxon>Eukaryota</taxon>
        <taxon>Metazoa</taxon>
        <taxon>Ecdysozoa</taxon>
        <taxon>Arthropoda</taxon>
        <taxon>Hexapoda</taxon>
        <taxon>Insecta</taxon>
        <taxon>Pterygota</taxon>
        <taxon>Neoptera</taxon>
        <taxon>Endopterygota</taxon>
        <taxon>Lepidoptera</taxon>
        <taxon>Glossata</taxon>
        <taxon>Ditrysia</taxon>
        <taxon>Papilionoidea</taxon>
        <taxon>Pieridae</taxon>
        <taxon>Pierinae</taxon>
        <taxon>Leptosia</taxon>
    </lineage>
</organism>
<reference evidence="2 3" key="1">
    <citation type="submission" date="2023-11" db="EMBL/GenBank/DDBJ databases">
        <authorList>
            <person name="Okamura Y."/>
        </authorList>
    </citation>
    <scope>NUCLEOTIDE SEQUENCE [LARGE SCALE GENOMIC DNA]</scope>
</reference>
<feature type="region of interest" description="Disordered" evidence="1">
    <location>
        <begin position="1"/>
        <end position="90"/>
    </location>
</feature>
<proteinExistence type="predicted"/>
<comment type="caution">
    <text evidence="2">The sequence shown here is derived from an EMBL/GenBank/DDBJ whole genome shotgun (WGS) entry which is preliminary data.</text>
</comment>
<dbReference type="Proteomes" id="UP001497472">
    <property type="component" value="Unassembled WGS sequence"/>
</dbReference>